<keyword evidence="7" id="KW-1185">Reference proteome</keyword>
<dbReference type="Gene3D" id="3.50.50.60">
    <property type="entry name" value="FAD/NAD(P)-binding domain"/>
    <property type="match status" value="1"/>
</dbReference>
<feature type="region of interest" description="Disordered" evidence="4">
    <location>
        <begin position="413"/>
        <end position="434"/>
    </location>
</feature>
<dbReference type="EMBL" id="BOMB01000023">
    <property type="protein sequence ID" value="GID13214.1"/>
    <property type="molecule type" value="Genomic_DNA"/>
</dbReference>
<dbReference type="Pfam" id="PF01494">
    <property type="entry name" value="FAD_binding_3"/>
    <property type="match status" value="1"/>
</dbReference>
<keyword evidence="3" id="KW-0274">FAD</keyword>
<dbReference type="PANTHER" id="PTHR43004:SF19">
    <property type="entry name" value="BINDING MONOOXYGENASE, PUTATIVE (JCVI)-RELATED"/>
    <property type="match status" value="1"/>
</dbReference>
<evidence type="ECO:0000313" key="6">
    <source>
        <dbReference type="EMBL" id="GID13214.1"/>
    </source>
</evidence>
<name>A0A8J3NF06_9ACTN</name>
<dbReference type="Gene3D" id="3.40.30.120">
    <property type="match status" value="1"/>
</dbReference>
<dbReference type="Pfam" id="PF21274">
    <property type="entry name" value="Rng_hyd_C"/>
    <property type="match status" value="1"/>
</dbReference>
<dbReference type="GO" id="GO:0016709">
    <property type="term" value="F:oxidoreductase activity, acting on paired donors, with incorporation or reduction of molecular oxygen, NAD(P)H as one donor, and incorporation of one atom of oxygen"/>
    <property type="evidence" value="ECO:0007669"/>
    <property type="project" value="UniProtKB-ARBA"/>
</dbReference>
<dbReference type="RefSeq" id="WP_203660011.1">
    <property type="nucleotide sequence ID" value="NZ_BAAAZM010000007.1"/>
</dbReference>
<evidence type="ECO:0000256" key="1">
    <source>
        <dbReference type="ARBA" id="ARBA00001974"/>
    </source>
</evidence>
<evidence type="ECO:0000259" key="5">
    <source>
        <dbReference type="Pfam" id="PF01494"/>
    </source>
</evidence>
<dbReference type="AlphaFoldDB" id="A0A8J3NF06"/>
<dbReference type="PRINTS" id="PR00420">
    <property type="entry name" value="RNGMNOXGNASE"/>
</dbReference>
<comment type="cofactor">
    <cofactor evidence="1">
        <name>FAD</name>
        <dbReference type="ChEBI" id="CHEBI:57692"/>
    </cofactor>
</comment>
<evidence type="ECO:0000256" key="4">
    <source>
        <dbReference type="SAM" id="MobiDB-lite"/>
    </source>
</evidence>
<dbReference type="InterPro" id="IPR050641">
    <property type="entry name" value="RIFMO-like"/>
</dbReference>
<dbReference type="Gene3D" id="3.30.9.10">
    <property type="entry name" value="D-Amino Acid Oxidase, subunit A, domain 2"/>
    <property type="match status" value="1"/>
</dbReference>
<proteinExistence type="predicted"/>
<organism evidence="6 7">
    <name type="scientific">Actinocatenispora rupis</name>
    <dbReference type="NCBI Taxonomy" id="519421"/>
    <lineage>
        <taxon>Bacteria</taxon>
        <taxon>Bacillati</taxon>
        <taxon>Actinomycetota</taxon>
        <taxon>Actinomycetes</taxon>
        <taxon>Micromonosporales</taxon>
        <taxon>Micromonosporaceae</taxon>
        <taxon>Actinocatenispora</taxon>
    </lineage>
</organism>
<comment type="caution">
    <text evidence="6">The sequence shown here is derived from an EMBL/GenBank/DDBJ whole genome shotgun (WGS) entry which is preliminary data.</text>
</comment>
<gene>
    <name evidence="6" type="ORF">Aru02nite_41030</name>
</gene>
<feature type="domain" description="FAD-binding" evidence="5">
    <location>
        <begin position="4"/>
        <end position="372"/>
    </location>
</feature>
<accession>A0A8J3NF06</accession>
<keyword evidence="2" id="KW-0285">Flavoprotein</keyword>
<sequence>MPQPVLIVGAGLVGLSTALALHHHGVPAVVIDKHASTSTQPKARRFNFRTMEILRSIGIADAVYAAAEGLAAHQAMRAGRTLADSAALPPPPYVDYSELLAVSPESSCLVAQDVLEPVLLRAVRERGIPVGFGTTLTGVVEEGGGVTAEVTNRLFNCALVQQLDKCTVEQLNNDTDGQFARLRIHASHLIAADGAHSTIRDLLRIPFPDRSPSPTTPPPTTAVTVYFRADLGAVTAGREFNLCQVTEPIPAALASVDGRYRWILLTTEPPADPDWPAVVRGAIGVPGVDVEVSSVLRWRPATRVAERFRVGRVFLAGDAAHVMTPYAAMGANTGIQDAANLAWKIAAVRAGTAGSGLLETYHVERHAAGTHAAVQSALRSGPPPAAGGDTVLDHPFALVAGFQYTGGAVVDDGAGAQPRDRLELSGRPGTRMPHVPLDGGSTLDLAGPGLTLLPGPAAYGWRRAAAEYGIAVADPRPEWPAAARIAPDGALLVRPDHVVAWRSVGAGDAGTLAGAYDMLLSRH</sequence>
<dbReference type="PANTHER" id="PTHR43004">
    <property type="entry name" value="TRK SYSTEM POTASSIUM UPTAKE PROTEIN"/>
    <property type="match status" value="1"/>
</dbReference>
<dbReference type="Proteomes" id="UP000612808">
    <property type="component" value="Unassembled WGS sequence"/>
</dbReference>
<evidence type="ECO:0000256" key="3">
    <source>
        <dbReference type="ARBA" id="ARBA00022827"/>
    </source>
</evidence>
<protein>
    <submittedName>
        <fullName evidence="6">FAD-dependent oxidoreductase</fullName>
    </submittedName>
</protein>
<dbReference type="GO" id="GO:0071949">
    <property type="term" value="F:FAD binding"/>
    <property type="evidence" value="ECO:0007669"/>
    <property type="project" value="InterPro"/>
</dbReference>
<evidence type="ECO:0000313" key="7">
    <source>
        <dbReference type="Proteomes" id="UP000612808"/>
    </source>
</evidence>
<dbReference type="SUPFAM" id="SSF51905">
    <property type="entry name" value="FAD/NAD(P)-binding domain"/>
    <property type="match status" value="1"/>
</dbReference>
<dbReference type="InterPro" id="IPR002938">
    <property type="entry name" value="FAD-bd"/>
</dbReference>
<evidence type="ECO:0000256" key="2">
    <source>
        <dbReference type="ARBA" id="ARBA00022630"/>
    </source>
</evidence>
<dbReference type="InterPro" id="IPR036188">
    <property type="entry name" value="FAD/NAD-bd_sf"/>
</dbReference>
<reference evidence="6" key="1">
    <citation type="submission" date="2021-01" db="EMBL/GenBank/DDBJ databases">
        <title>Whole genome shotgun sequence of Actinocatenispora rupis NBRC 107355.</title>
        <authorList>
            <person name="Komaki H."/>
            <person name="Tamura T."/>
        </authorList>
    </citation>
    <scope>NUCLEOTIDE SEQUENCE</scope>
    <source>
        <strain evidence="6">NBRC 107355</strain>
    </source>
</reference>